<feature type="coiled-coil region" evidence="1">
    <location>
        <begin position="174"/>
        <end position="219"/>
    </location>
</feature>
<accession>A0A9Q3EG61</accession>
<dbReference type="Pfam" id="PF09409">
    <property type="entry name" value="PUB"/>
    <property type="match status" value="1"/>
</dbReference>
<dbReference type="SUPFAM" id="SSF143503">
    <property type="entry name" value="PUG domain-like"/>
    <property type="match status" value="1"/>
</dbReference>
<evidence type="ECO:0000313" key="3">
    <source>
        <dbReference type="EMBL" id="MBW0520624.1"/>
    </source>
</evidence>
<dbReference type="EMBL" id="AVOT02028213">
    <property type="protein sequence ID" value="MBW0520624.1"/>
    <property type="molecule type" value="Genomic_DNA"/>
</dbReference>
<proteinExistence type="predicted"/>
<dbReference type="InterPro" id="IPR036339">
    <property type="entry name" value="PUB-like_dom_sf"/>
</dbReference>
<dbReference type="Proteomes" id="UP000765509">
    <property type="component" value="Unassembled WGS sequence"/>
</dbReference>
<reference evidence="3" key="1">
    <citation type="submission" date="2021-03" db="EMBL/GenBank/DDBJ databases">
        <title>Draft genome sequence of rust myrtle Austropuccinia psidii MF-1, a brazilian biotype.</title>
        <authorList>
            <person name="Quecine M.C."/>
            <person name="Pachon D.M.R."/>
            <person name="Bonatelli M.L."/>
            <person name="Correr F.H."/>
            <person name="Franceschini L.M."/>
            <person name="Leite T.F."/>
            <person name="Margarido G.R.A."/>
            <person name="Almeida C.A."/>
            <person name="Ferrarezi J.A."/>
            <person name="Labate C.A."/>
        </authorList>
    </citation>
    <scope>NUCLEOTIDE SEQUENCE</scope>
    <source>
        <strain evidence="3">MF-1</strain>
    </source>
</reference>
<keyword evidence="4" id="KW-1185">Reference proteome</keyword>
<comment type="caution">
    <text evidence="3">The sequence shown here is derived from an EMBL/GenBank/DDBJ whole genome shotgun (WGS) entry which is preliminary data.</text>
</comment>
<dbReference type="SMART" id="SM00580">
    <property type="entry name" value="PUG"/>
    <property type="match status" value="1"/>
</dbReference>
<keyword evidence="1" id="KW-0175">Coiled coil</keyword>
<dbReference type="Gene3D" id="1.20.58.2190">
    <property type="match status" value="1"/>
</dbReference>
<dbReference type="OrthoDB" id="49605at2759"/>
<dbReference type="CDD" id="cd09212">
    <property type="entry name" value="PUB"/>
    <property type="match status" value="1"/>
</dbReference>
<name>A0A9Q3EG61_9BASI</name>
<gene>
    <name evidence="3" type="ORF">O181_060339</name>
</gene>
<feature type="domain" description="PUB" evidence="2">
    <location>
        <begin position="91"/>
        <end position="161"/>
    </location>
</feature>
<evidence type="ECO:0000313" key="4">
    <source>
        <dbReference type="Proteomes" id="UP000765509"/>
    </source>
</evidence>
<dbReference type="AlphaFoldDB" id="A0A9Q3EG61"/>
<evidence type="ECO:0000256" key="1">
    <source>
        <dbReference type="SAM" id="Coils"/>
    </source>
</evidence>
<dbReference type="InterPro" id="IPR018997">
    <property type="entry name" value="PUB_domain"/>
</dbReference>
<sequence length="283" mass="32428">MSFDNLTTWDVGSHVLGPSTSMEDSSHQSLSDPLRSPDRAVTLHAALQRQSLSSSVAPDQPDCLQKILRQRFLAVLDDKIIPKNSAPIVLASLQIMLTIISNVLKYPEEHKYKSLKLTNPLIKKNVVDVQGAESYLQACKFGPVTKEHLGYLCFPHNPSKQILDVLTLGQEVLKQRLDQRSEAFEIEKRMVQKEREEEKMRKARALENIKEDREKQKQRQLPYEVNCTIDERNSELLGREQDCSHVLDSADMHELAEGFSVKSSSKRFWLVHYQYFFCLATLC</sequence>
<protein>
    <recommendedName>
        <fullName evidence="2">PUB domain-containing protein</fullName>
    </recommendedName>
</protein>
<organism evidence="3 4">
    <name type="scientific">Austropuccinia psidii MF-1</name>
    <dbReference type="NCBI Taxonomy" id="1389203"/>
    <lineage>
        <taxon>Eukaryota</taxon>
        <taxon>Fungi</taxon>
        <taxon>Dikarya</taxon>
        <taxon>Basidiomycota</taxon>
        <taxon>Pucciniomycotina</taxon>
        <taxon>Pucciniomycetes</taxon>
        <taxon>Pucciniales</taxon>
        <taxon>Sphaerophragmiaceae</taxon>
        <taxon>Austropuccinia</taxon>
    </lineage>
</organism>
<evidence type="ECO:0000259" key="2">
    <source>
        <dbReference type="Pfam" id="PF09409"/>
    </source>
</evidence>